<dbReference type="InterPro" id="IPR009333">
    <property type="entry name" value="DUF992"/>
</dbReference>
<evidence type="ECO:0008006" key="4">
    <source>
        <dbReference type="Google" id="ProtNLM"/>
    </source>
</evidence>
<gene>
    <name evidence="2" type="ORF">GGR24_002425</name>
</gene>
<sequence length="176" mass="17442">MHALIRAGLVAAGCLAAGAALAADASHPSVTISKQPRYYQPVSGYQTGTLTCETPGTIGYVVGSRRELSCIYRPSAGRNAVDLYVGHINKVGVDVGATGPGVLAWAVLAHSKDLGPGDLAGKYLGASASATALIGVGANVLVGGSDTTVSLQPISLEGSTGIAVAAGLSSLTLDPI</sequence>
<dbReference type="AlphaFoldDB" id="A0A7W6D3S5"/>
<dbReference type="RefSeq" id="WP_183395598.1">
    <property type="nucleotide sequence ID" value="NZ_JACIDR010000003.1"/>
</dbReference>
<keyword evidence="3" id="KW-1185">Reference proteome</keyword>
<evidence type="ECO:0000256" key="1">
    <source>
        <dbReference type="SAM" id="SignalP"/>
    </source>
</evidence>
<evidence type="ECO:0000313" key="2">
    <source>
        <dbReference type="EMBL" id="MBB3973755.1"/>
    </source>
</evidence>
<feature type="chain" id="PRO_5031156314" description="DUF992 domain-containing protein" evidence="1">
    <location>
        <begin position="23"/>
        <end position="176"/>
    </location>
</feature>
<feature type="signal peptide" evidence="1">
    <location>
        <begin position="1"/>
        <end position="22"/>
    </location>
</feature>
<dbReference type="EMBL" id="JACIDR010000003">
    <property type="protein sequence ID" value="MBB3973755.1"/>
    <property type="molecule type" value="Genomic_DNA"/>
</dbReference>
<protein>
    <recommendedName>
        <fullName evidence="4">DUF992 domain-containing protein</fullName>
    </recommendedName>
</protein>
<accession>A0A7W6D3S5</accession>
<comment type="caution">
    <text evidence="2">The sequence shown here is derived from an EMBL/GenBank/DDBJ whole genome shotgun (WGS) entry which is preliminary data.</text>
</comment>
<dbReference type="Proteomes" id="UP000528964">
    <property type="component" value="Unassembled WGS sequence"/>
</dbReference>
<organism evidence="2 3">
    <name type="scientific">Hansschlegelia beijingensis</name>
    <dbReference type="NCBI Taxonomy" id="1133344"/>
    <lineage>
        <taxon>Bacteria</taxon>
        <taxon>Pseudomonadati</taxon>
        <taxon>Pseudomonadota</taxon>
        <taxon>Alphaproteobacteria</taxon>
        <taxon>Hyphomicrobiales</taxon>
        <taxon>Methylopilaceae</taxon>
        <taxon>Hansschlegelia</taxon>
    </lineage>
</organism>
<keyword evidence="1" id="KW-0732">Signal</keyword>
<name>A0A7W6D3S5_9HYPH</name>
<evidence type="ECO:0000313" key="3">
    <source>
        <dbReference type="Proteomes" id="UP000528964"/>
    </source>
</evidence>
<proteinExistence type="predicted"/>
<dbReference type="Pfam" id="PF06186">
    <property type="entry name" value="DUF992"/>
    <property type="match status" value="1"/>
</dbReference>
<reference evidence="2 3" key="1">
    <citation type="submission" date="2020-08" db="EMBL/GenBank/DDBJ databases">
        <title>Genomic Encyclopedia of Type Strains, Phase IV (KMG-IV): sequencing the most valuable type-strain genomes for metagenomic binning, comparative biology and taxonomic classification.</title>
        <authorList>
            <person name="Goeker M."/>
        </authorList>
    </citation>
    <scope>NUCLEOTIDE SEQUENCE [LARGE SCALE GENOMIC DNA]</scope>
    <source>
        <strain evidence="2 3">DSM 25481</strain>
    </source>
</reference>